<keyword evidence="5 6" id="KW-0472">Membrane</keyword>
<dbReference type="EMBL" id="JYIT01000057">
    <property type="protein sequence ID" value="KJL27185.1"/>
    <property type="molecule type" value="Genomic_DNA"/>
</dbReference>
<evidence type="ECO:0000256" key="4">
    <source>
        <dbReference type="ARBA" id="ARBA00022989"/>
    </source>
</evidence>
<dbReference type="PANTHER" id="PTHR42770">
    <property type="entry name" value="AMINO ACID TRANSPORTER-RELATED"/>
    <property type="match status" value="1"/>
</dbReference>
<feature type="transmembrane region" description="Helical" evidence="6">
    <location>
        <begin position="122"/>
        <end position="144"/>
    </location>
</feature>
<feature type="transmembrane region" description="Helical" evidence="6">
    <location>
        <begin position="83"/>
        <end position="102"/>
    </location>
</feature>
<dbReference type="Pfam" id="PF13520">
    <property type="entry name" value="AA_permease_2"/>
    <property type="match status" value="1"/>
</dbReference>
<feature type="transmembrane region" description="Helical" evidence="6">
    <location>
        <begin position="53"/>
        <end position="77"/>
    </location>
</feature>
<feature type="transmembrane region" description="Helical" evidence="6">
    <location>
        <begin position="198"/>
        <end position="217"/>
    </location>
</feature>
<keyword evidence="8" id="KW-1185">Reference proteome</keyword>
<evidence type="ECO:0000256" key="2">
    <source>
        <dbReference type="ARBA" id="ARBA00022475"/>
    </source>
</evidence>
<dbReference type="InterPro" id="IPR002293">
    <property type="entry name" value="AA/rel_permease1"/>
</dbReference>
<keyword evidence="2" id="KW-1003">Cell membrane</keyword>
<reference evidence="7 8" key="1">
    <citation type="submission" date="2015-02" db="EMBL/GenBank/DDBJ databases">
        <title>Draft genome sequences of ten Microbacterium spp. with emphasis on heavy metal contaminated environments.</title>
        <authorList>
            <person name="Corretto E."/>
        </authorList>
    </citation>
    <scope>NUCLEOTIDE SEQUENCE [LARGE SCALE GENOMIC DNA]</scope>
    <source>
        <strain evidence="7 8">DSM 23848</strain>
    </source>
</reference>
<evidence type="ECO:0000256" key="1">
    <source>
        <dbReference type="ARBA" id="ARBA00004651"/>
    </source>
</evidence>
<gene>
    <name evidence="7" type="primary">puuP_2</name>
    <name evidence="7" type="ORF">RL72_00653</name>
</gene>
<sequence>MLTSLCHPPYPTMRQGNRVTQNPLETDTSLQRAIDYQEHALQAGGVSKAGSTLMAVAGSAPAYSIAASTALLIGAAGVGAPAALLWCGIPMLGIAFAFGYLARVDTHAGASFSWVARGLHPILGFLAGWAVVISATIFMVAGALPAGQMTVALFAGDKVANENTLLVTLVGALWFLVMAAAVIFGVHTTERAQWIMSIIEVGILVVFAAIAIPRAITTYHHGETFSWDWFGFGHLTGAGVFVAAALIAAFYYWGWDVTANLGEETKNAHKTTGLAGILGIVIVFILFEIYTTTTLVMLPGKTIEANSGNVLSVLGDAIMPGIGGKILIIAVALSTIATLETTLVQVSRTLFAMGRDRTIPFAFGRINRKWKTPVFATLVVVGVSLLLFVLANVFGDSVGQILGWAISSIGLQIAFYYSLAGFALIIGFRKVIFRSLKNFLLIGVWPFVGAVFMLYIFFAAIPNNEPVVNILGLGLIAIGIIPLALFYRKAKDAYFSRRPLEVPEDFAA</sequence>
<keyword evidence="4 6" id="KW-1133">Transmembrane helix</keyword>
<dbReference type="Gene3D" id="1.20.1740.10">
    <property type="entry name" value="Amino acid/polyamine transporter I"/>
    <property type="match status" value="1"/>
</dbReference>
<feature type="transmembrane region" description="Helical" evidence="6">
    <location>
        <begin position="374"/>
        <end position="395"/>
    </location>
</feature>
<comment type="subcellular location">
    <subcellularLocation>
        <location evidence="1">Cell membrane</location>
        <topology evidence="1">Multi-pass membrane protein</topology>
    </subcellularLocation>
</comment>
<comment type="caution">
    <text evidence="7">The sequence shown here is derived from an EMBL/GenBank/DDBJ whole genome shotgun (WGS) entry which is preliminary data.</text>
</comment>
<evidence type="ECO:0000256" key="6">
    <source>
        <dbReference type="SAM" id="Phobius"/>
    </source>
</evidence>
<keyword evidence="3 6" id="KW-0812">Transmembrane</keyword>
<dbReference type="Proteomes" id="UP000033448">
    <property type="component" value="Unassembled WGS sequence"/>
</dbReference>
<dbReference type="InterPro" id="IPR050367">
    <property type="entry name" value="APC_superfamily"/>
</dbReference>
<dbReference type="AlphaFoldDB" id="A0A0F0L4F7"/>
<name>A0A0F0L4F7_9MICO</name>
<feature type="transmembrane region" description="Helical" evidence="6">
    <location>
        <begin position="401"/>
        <end position="427"/>
    </location>
</feature>
<dbReference type="PATRIC" id="fig|582680.7.peg.675"/>
<feature type="transmembrane region" description="Helical" evidence="6">
    <location>
        <begin position="229"/>
        <end position="253"/>
    </location>
</feature>
<protein>
    <submittedName>
        <fullName evidence="7">Putrescine importer PuuP</fullName>
    </submittedName>
</protein>
<feature type="transmembrane region" description="Helical" evidence="6">
    <location>
        <begin position="467"/>
        <end position="487"/>
    </location>
</feature>
<feature type="transmembrane region" description="Helical" evidence="6">
    <location>
        <begin position="164"/>
        <end position="186"/>
    </location>
</feature>
<dbReference type="GO" id="GO:0022857">
    <property type="term" value="F:transmembrane transporter activity"/>
    <property type="evidence" value="ECO:0007669"/>
    <property type="project" value="InterPro"/>
</dbReference>
<dbReference type="GO" id="GO:0005886">
    <property type="term" value="C:plasma membrane"/>
    <property type="evidence" value="ECO:0007669"/>
    <property type="project" value="UniProtKB-SubCell"/>
</dbReference>
<evidence type="ECO:0000313" key="8">
    <source>
        <dbReference type="Proteomes" id="UP000033448"/>
    </source>
</evidence>
<dbReference type="PIRSF" id="PIRSF006060">
    <property type="entry name" value="AA_transporter"/>
    <property type="match status" value="1"/>
</dbReference>
<feature type="transmembrane region" description="Helical" evidence="6">
    <location>
        <begin position="318"/>
        <end position="339"/>
    </location>
</feature>
<feature type="transmembrane region" description="Helical" evidence="6">
    <location>
        <begin position="439"/>
        <end position="461"/>
    </location>
</feature>
<evidence type="ECO:0000256" key="5">
    <source>
        <dbReference type="ARBA" id="ARBA00023136"/>
    </source>
</evidence>
<organism evidence="7 8">
    <name type="scientific">Microbacterium azadirachtae</name>
    <dbReference type="NCBI Taxonomy" id="582680"/>
    <lineage>
        <taxon>Bacteria</taxon>
        <taxon>Bacillati</taxon>
        <taxon>Actinomycetota</taxon>
        <taxon>Actinomycetes</taxon>
        <taxon>Micrococcales</taxon>
        <taxon>Microbacteriaceae</taxon>
        <taxon>Microbacterium</taxon>
    </lineage>
</organism>
<evidence type="ECO:0000313" key="7">
    <source>
        <dbReference type="EMBL" id="KJL27185.1"/>
    </source>
</evidence>
<accession>A0A0F0L4F7</accession>
<feature type="transmembrane region" description="Helical" evidence="6">
    <location>
        <begin position="274"/>
        <end position="298"/>
    </location>
</feature>
<dbReference type="PANTHER" id="PTHR42770:SF7">
    <property type="entry name" value="MEMBRANE PROTEIN"/>
    <property type="match status" value="1"/>
</dbReference>
<proteinExistence type="predicted"/>
<evidence type="ECO:0000256" key="3">
    <source>
        <dbReference type="ARBA" id="ARBA00022692"/>
    </source>
</evidence>